<evidence type="ECO:0000256" key="7">
    <source>
        <dbReference type="PIRSR" id="PIRSR022950-1"/>
    </source>
</evidence>
<proteinExistence type="inferred from homology"/>
<evidence type="ECO:0000256" key="1">
    <source>
        <dbReference type="ARBA" id="ARBA00008645"/>
    </source>
</evidence>
<evidence type="ECO:0000313" key="11">
    <source>
        <dbReference type="Proteomes" id="UP000707451"/>
    </source>
</evidence>
<comment type="catalytic activity">
    <reaction evidence="5">
        <text>[phosphatase 2A protein]-C-terminal L-leucine methyl ester + H2O = [phosphatase 2A protein]-C-terminal L-leucine + methanol + H(+)</text>
        <dbReference type="Rhea" id="RHEA:48548"/>
        <dbReference type="Rhea" id="RHEA-COMP:12134"/>
        <dbReference type="Rhea" id="RHEA-COMP:12135"/>
        <dbReference type="ChEBI" id="CHEBI:15377"/>
        <dbReference type="ChEBI" id="CHEBI:15378"/>
        <dbReference type="ChEBI" id="CHEBI:17790"/>
        <dbReference type="ChEBI" id="CHEBI:90516"/>
        <dbReference type="ChEBI" id="CHEBI:90517"/>
        <dbReference type="EC" id="3.1.1.89"/>
    </reaction>
</comment>
<comment type="function">
    <text evidence="6">Demethylates proteins that have been reversibly carboxymethylated.</text>
</comment>
<evidence type="ECO:0000256" key="8">
    <source>
        <dbReference type="SAM" id="MobiDB-lite"/>
    </source>
</evidence>
<evidence type="ECO:0000256" key="6">
    <source>
        <dbReference type="PIRNR" id="PIRNR022950"/>
    </source>
</evidence>
<dbReference type="EC" id="3.1.1.-" evidence="6"/>
<evidence type="ECO:0000256" key="2">
    <source>
        <dbReference type="ARBA" id="ARBA00020672"/>
    </source>
</evidence>
<keyword evidence="4 6" id="KW-0378">Hydrolase</keyword>
<dbReference type="SUPFAM" id="SSF53474">
    <property type="entry name" value="alpha/beta-Hydrolases"/>
    <property type="match status" value="1"/>
</dbReference>
<keyword evidence="3 6" id="KW-0719">Serine esterase</keyword>
<reference evidence="10" key="1">
    <citation type="submission" date="2021-06" db="EMBL/GenBank/DDBJ databases">
        <title>Genome Sequence of Mortierella hyaline Strain SCG-10, a Cold-Adapted, Nitrate-Reducing Fungus Isolated from Soil in Minnesota, USA.</title>
        <authorList>
            <person name="Aldossari N."/>
        </authorList>
    </citation>
    <scope>NUCLEOTIDE SEQUENCE</scope>
    <source>
        <strain evidence="10">SCG-10</strain>
    </source>
</reference>
<evidence type="ECO:0000256" key="5">
    <source>
        <dbReference type="ARBA" id="ARBA00049203"/>
    </source>
</evidence>
<comment type="similarity">
    <text evidence="1 6">Belongs to the AB hydrolase superfamily.</text>
</comment>
<organism evidence="10 11">
    <name type="scientific">Linnemannia hyalina</name>
    <dbReference type="NCBI Taxonomy" id="64524"/>
    <lineage>
        <taxon>Eukaryota</taxon>
        <taxon>Fungi</taxon>
        <taxon>Fungi incertae sedis</taxon>
        <taxon>Mucoromycota</taxon>
        <taxon>Mortierellomycotina</taxon>
        <taxon>Mortierellomycetes</taxon>
        <taxon>Mortierellales</taxon>
        <taxon>Mortierellaceae</taxon>
        <taxon>Linnemannia</taxon>
    </lineage>
</organism>
<dbReference type="OrthoDB" id="194865at2759"/>
<dbReference type="GO" id="GO:0051723">
    <property type="term" value="F:protein methylesterase activity"/>
    <property type="evidence" value="ECO:0007669"/>
    <property type="project" value="UniProtKB-EC"/>
</dbReference>
<gene>
    <name evidence="10" type="ORF">KI688_001324</name>
</gene>
<dbReference type="AlphaFoldDB" id="A0A9P7XRL1"/>
<feature type="active site" evidence="7">
    <location>
        <position position="197"/>
    </location>
</feature>
<sequence>MTNDMLRNMYKGRPPPLPPHLDDNDDDDSTETNDTFDSLSSSFLNPSPAVHPSKLKQTGGRSGGGPYSGASNRYAALEWNGFFQEKRSVTVPGNEAEGEADITFNVYETKGKAGAPVFVMHHGAGLAALSFALTAREINKLVGDGAGLLSFDARGHGETTSGDEHNLSLDRLAKDLENVIFAVYGQHLPDIILVGHSMGGAVVSEAASRGTIPNLIGVAVLDIVEGVAIETLTYLNGWIERRPVNFRSLDKVIQWRFVNVYSFEMSNPCYGWRTDLAASEQYWKGWFTGLTEKFLSCKAGKLLVLAGTDRLDKDMTIAQMQGKFQMLVFPNSGHCVQEDDPERMARELVAFWKRNERLILPPKPHSFHA</sequence>
<comment type="caution">
    <text evidence="10">The sequence shown here is derived from an EMBL/GenBank/DDBJ whole genome shotgun (WGS) entry which is preliminary data.</text>
</comment>
<feature type="active site" evidence="7">
    <location>
        <position position="334"/>
    </location>
</feature>
<dbReference type="InterPro" id="IPR000073">
    <property type="entry name" value="AB_hydrolase_1"/>
</dbReference>
<dbReference type="PANTHER" id="PTHR14189">
    <property type="entry name" value="PROTEIN PHOSPHATASE METHYLESTERASE-1 RELATED"/>
    <property type="match status" value="1"/>
</dbReference>
<dbReference type="Gene3D" id="3.40.50.1820">
    <property type="entry name" value="alpha/beta hydrolase"/>
    <property type="match status" value="1"/>
</dbReference>
<dbReference type="EMBL" id="JAHRHY010000010">
    <property type="protein sequence ID" value="KAG9066105.1"/>
    <property type="molecule type" value="Genomic_DNA"/>
</dbReference>
<feature type="active site" evidence="7">
    <location>
        <position position="222"/>
    </location>
</feature>
<evidence type="ECO:0000256" key="3">
    <source>
        <dbReference type="ARBA" id="ARBA00022487"/>
    </source>
</evidence>
<dbReference type="PANTHER" id="PTHR14189:SF0">
    <property type="entry name" value="PROTEIN PHOSPHATASE METHYLESTERASE 1"/>
    <property type="match status" value="1"/>
</dbReference>
<feature type="domain" description="AB hydrolase-1" evidence="9">
    <location>
        <begin position="118"/>
        <end position="346"/>
    </location>
</feature>
<dbReference type="Pfam" id="PF12697">
    <property type="entry name" value="Abhydrolase_6"/>
    <property type="match status" value="1"/>
</dbReference>
<dbReference type="InterPro" id="IPR029058">
    <property type="entry name" value="AB_hydrolase_fold"/>
</dbReference>
<name>A0A9P7XRL1_9FUNG</name>
<evidence type="ECO:0000313" key="10">
    <source>
        <dbReference type="EMBL" id="KAG9066105.1"/>
    </source>
</evidence>
<dbReference type="Proteomes" id="UP000707451">
    <property type="component" value="Unassembled WGS sequence"/>
</dbReference>
<evidence type="ECO:0000256" key="4">
    <source>
        <dbReference type="ARBA" id="ARBA00022801"/>
    </source>
</evidence>
<dbReference type="InterPro" id="IPR016812">
    <property type="entry name" value="PPase_methylesterase_euk"/>
</dbReference>
<feature type="region of interest" description="Disordered" evidence="8">
    <location>
        <begin position="1"/>
        <end position="67"/>
    </location>
</feature>
<protein>
    <recommendedName>
        <fullName evidence="2 6">Protein phosphatase methylesterase 1</fullName>
        <shortName evidence="6">PME-1</shortName>
        <ecNumber evidence="6">3.1.1.-</ecNumber>
    </recommendedName>
</protein>
<dbReference type="PIRSF" id="PIRSF022950">
    <property type="entry name" value="PPase_methylesterase_euk"/>
    <property type="match status" value="1"/>
</dbReference>
<keyword evidence="11" id="KW-1185">Reference proteome</keyword>
<evidence type="ECO:0000259" key="9">
    <source>
        <dbReference type="Pfam" id="PF12697"/>
    </source>
</evidence>
<accession>A0A9P7XRL1</accession>